<evidence type="ECO:0000259" key="1">
    <source>
        <dbReference type="PROSITE" id="PS50011"/>
    </source>
</evidence>
<dbReference type="OrthoDB" id="248923at2759"/>
<dbReference type="PANTHER" id="PTHR23257">
    <property type="entry name" value="SERINE-THREONINE PROTEIN KINASE"/>
    <property type="match status" value="1"/>
</dbReference>
<evidence type="ECO:0000313" key="3">
    <source>
        <dbReference type="Proteomes" id="UP000006671"/>
    </source>
</evidence>
<sequence length="80" mass="9309">EDFINEALLLSRLRHPNIISFYGVSSSPTKRYIAMESLQLKLPFRTKVKIISDICRGIMYLHNLQPNFIVHRDLKPANIL</sequence>
<dbReference type="GO" id="GO:0005524">
    <property type="term" value="F:ATP binding"/>
    <property type="evidence" value="ECO:0007669"/>
    <property type="project" value="InterPro"/>
</dbReference>
<dbReference type="PANTHER" id="PTHR23257:SF821">
    <property type="entry name" value="ATP BINDING PROTEIN"/>
    <property type="match status" value="1"/>
</dbReference>
<dbReference type="Pfam" id="PF00069">
    <property type="entry name" value="Pkinase"/>
    <property type="match status" value="1"/>
</dbReference>
<protein>
    <submittedName>
        <fullName evidence="2">Predicted protein</fullName>
    </submittedName>
</protein>
<evidence type="ECO:0000313" key="2">
    <source>
        <dbReference type="EMBL" id="EFC43437.1"/>
    </source>
</evidence>
<dbReference type="GeneID" id="8853393"/>
<dbReference type="VEuPathDB" id="AmoebaDB:NAEGRDRAFT_4898"/>
<dbReference type="InterPro" id="IPR000719">
    <property type="entry name" value="Prot_kinase_dom"/>
</dbReference>
<dbReference type="GO" id="GO:0005737">
    <property type="term" value="C:cytoplasm"/>
    <property type="evidence" value="ECO:0007669"/>
    <property type="project" value="TreeGrafter"/>
</dbReference>
<proteinExistence type="predicted"/>
<dbReference type="STRING" id="5762.D2VI16"/>
<dbReference type="AlphaFoldDB" id="D2VI16"/>
<dbReference type="KEGG" id="ngr:NAEGRDRAFT_4898"/>
<dbReference type="eggNOG" id="KOG0192">
    <property type="taxonomic scope" value="Eukaryota"/>
</dbReference>
<feature type="domain" description="Protein kinase" evidence="1">
    <location>
        <begin position="1"/>
        <end position="80"/>
    </location>
</feature>
<dbReference type="EMBL" id="GG738873">
    <property type="protein sequence ID" value="EFC43437.1"/>
    <property type="molecule type" value="Genomic_DNA"/>
</dbReference>
<reference evidence="2 3" key="1">
    <citation type="journal article" date="2010" name="Cell">
        <title>The genome of Naegleria gruberi illuminates early eukaryotic versatility.</title>
        <authorList>
            <person name="Fritz-Laylin L.K."/>
            <person name="Prochnik S.E."/>
            <person name="Ginger M.L."/>
            <person name="Dacks J.B."/>
            <person name="Carpenter M.L."/>
            <person name="Field M.C."/>
            <person name="Kuo A."/>
            <person name="Paredez A."/>
            <person name="Chapman J."/>
            <person name="Pham J."/>
            <person name="Shu S."/>
            <person name="Neupane R."/>
            <person name="Cipriano M."/>
            <person name="Mancuso J."/>
            <person name="Tu H."/>
            <person name="Salamov A."/>
            <person name="Lindquist E."/>
            <person name="Shapiro H."/>
            <person name="Lucas S."/>
            <person name="Grigoriev I.V."/>
            <person name="Cande W.Z."/>
            <person name="Fulton C."/>
            <person name="Rokhsar D.S."/>
            <person name="Dawson S.C."/>
        </authorList>
    </citation>
    <scope>NUCLEOTIDE SEQUENCE [LARGE SCALE GENOMIC DNA]</scope>
    <source>
        <strain evidence="2 3">NEG-M</strain>
    </source>
</reference>
<dbReference type="Proteomes" id="UP000006671">
    <property type="component" value="Unassembled WGS sequence"/>
</dbReference>
<dbReference type="InterPro" id="IPR050167">
    <property type="entry name" value="Ser_Thr_protein_kinase"/>
</dbReference>
<keyword evidence="3" id="KW-1185">Reference proteome</keyword>
<organism evidence="3">
    <name type="scientific">Naegleria gruberi</name>
    <name type="common">Amoeba</name>
    <dbReference type="NCBI Taxonomy" id="5762"/>
    <lineage>
        <taxon>Eukaryota</taxon>
        <taxon>Discoba</taxon>
        <taxon>Heterolobosea</taxon>
        <taxon>Tetramitia</taxon>
        <taxon>Eutetramitia</taxon>
        <taxon>Vahlkampfiidae</taxon>
        <taxon>Naegleria</taxon>
    </lineage>
</organism>
<dbReference type="GO" id="GO:0004672">
    <property type="term" value="F:protein kinase activity"/>
    <property type="evidence" value="ECO:0007669"/>
    <property type="project" value="InterPro"/>
</dbReference>
<dbReference type="Gene3D" id="1.10.510.10">
    <property type="entry name" value="Transferase(Phosphotransferase) domain 1"/>
    <property type="match status" value="1"/>
</dbReference>
<feature type="non-terminal residue" evidence="2">
    <location>
        <position position="80"/>
    </location>
</feature>
<dbReference type="SUPFAM" id="SSF56112">
    <property type="entry name" value="Protein kinase-like (PK-like)"/>
    <property type="match status" value="1"/>
</dbReference>
<dbReference type="RefSeq" id="XP_002676181.1">
    <property type="nucleotide sequence ID" value="XM_002676135.1"/>
</dbReference>
<dbReference type="InParanoid" id="D2VI16"/>
<dbReference type="InterPro" id="IPR011009">
    <property type="entry name" value="Kinase-like_dom_sf"/>
</dbReference>
<dbReference type="GO" id="GO:0007165">
    <property type="term" value="P:signal transduction"/>
    <property type="evidence" value="ECO:0007669"/>
    <property type="project" value="TreeGrafter"/>
</dbReference>
<feature type="non-terminal residue" evidence="2">
    <location>
        <position position="1"/>
    </location>
</feature>
<name>D2VI16_NAEGR</name>
<dbReference type="PROSITE" id="PS50011">
    <property type="entry name" value="PROTEIN_KINASE_DOM"/>
    <property type="match status" value="1"/>
</dbReference>
<accession>D2VI16</accession>
<gene>
    <name evidence="2" type="ORF">NAEGRDRAFT_4898</name>
</gene>